<feature type="compositionally biased region" description="Low complexity" evidence="1">
    <location>
        <begin position="120"/>
        <end position="134"/>
    </location>
</feature>
<dbReference type="EC" id="2.4.1.173" evidence="2"/>
<evidence type="ECO:0000313" key="2">
    <source>
        <dbReference type="EMBL" id="MPA69180.1"/>
    </source>
</evidence>
<feature type="region of interest" description="Disordered" evidence="1">
    <location>
        <begin position="1"/>
        <end position="31"/>
    </location>
</feature>
<evidence type="ECO:0000313" key="3">
    <source>
        <dbReference type="EMBL" id="MPA74641.1"/>
    </source>
</evidence>
<keyword evidence="2" id="KW-0328">Glycosyltransferase</keyword>
<dbReference type="EMBL" id="GHES01044082">
    <property type="protein sequence ID" value="MPA74641.1"/>
    <property type="molecule type" value="Transcribed_RNA"/>
</dbReference>
<evidence type="ECO:0000256" key="1">
    <source>
        <dbReference type="SAM" id="MobiDB-lite"/>
    </source>
</evidence>
<proteinExistence type="predicted"/>
<keyword evidence="2" id="KW-0808">Transferase</keyword>
<feature type="compositionally biased region" description="Polar residues" evidence="1">
    <location>
        <begin position="60"/>
        <end position="72"/>
    </location>
</feature>
<sequence length="150" mass="16379">MDSNGIANMWKDLEEGGETRQEVQKGFGQTLGADVSAELDKSVDEQFDAGAFDGAEDQRTSSLEVGSKSANEQFDADSFDGAGDQKTSSLLVENKSLDEQLDEDSTHGADHQRENLQRHSSVLEISQSSISPSPWTLREKTHCESSKDPK</sequence>
<organism evidence="2">
    <name type="scientific">Davidia involucrata</name>
    <name type="common">Dove tree</name>
    <dbReference type="NCBI Taxonomy" id="16924"/>
    <lineage>
        <taxon>Eukaryota</taxon>
        <taxon>Viridiplantae</taxon>
        <taxon>Streptophyta</taxon>
        <taxon>Embryophyta</taxon>
        <taxon>Tracheophyta</taxon>
        <taxon>Spermatophyta</taxon>
        <taxon>Magnoliopsida</taxon>
        <taxon>eudicotyledons</taxon>
        <taxon>Gunneridae</taxon>
        <taxon>Pentapetalae</taxon>
        <taxon>asterids</taxon>
        <taxon>Cornales</taxon>
        <taxon>Nyssaceae</taxon>
        <taxon>Davidia</taxon>
    </lineage>
</organism>
<dbReference type="GO" id="GO:0016906">
    <property type="term" value="F:sterol 3-beta-glucosyltransferase activity"/>
    <property type="evidence" value="ECO:0007669"/>
    <property type="project" value="UniProtKB-EC"/>
</dbReference>
<feature type="compositionally biased region" description="Basic and acidic residues" evidence="1">
    <location>
        <begin position="11"/>
        <end position="23"/>
    </location>
</feature>
<dbReference type="AlphaFoldDB" id="A0A5B7BJR5"/>
<name>A0A5B7BJR5_DAVIN</name>
<feature type="region of interest" description="Disordered" evidence="1">
    <location>
        <begin position="99"/>
        <end position="150"/>
    </location>
</feature>
<feature type="compositionally biased region" description="Basic and acidic residues" evidence="1">
    <location>
        <begin position="104"/>
        <end position="117"/>
    </location>
</feature>
<gene>
    <name evidence="2" type="ORF">Din_038621</name>
    <name evidence="3" type="ORF">Din_044082</name>
</gene>
<reference evidence="2" key="1">
    <citation type="submission" date="2019-08" db="EMBL/GenBank/DDBJ databases">
        <title>Reference gene set and small RNA set construction with multiple tissues from Davidia involucrata Baill.</title>
        <authorList>
            <person name="Yang H."/>
            <person name="Zhou C."/>
            <person name="Li G."/>
            <person name="Wang J."/>
            <person name="Gao P."/>
            <person name="Wang M."/>
            <person name="Wang R."/>
            <person name="Zhao Y."/>
        </authorList>
    </citation>
    <scope>NUCLEOTIDE SEQUENCE</scope>
    <source>
        <tissue evidence="2">Mixed with DoveR01_LX</tissue>
    </source>
</reference>
<feature type="region of interest" description="Disordered" evidence="1">
    <location>
        <begin position="50"/>
        <end position="87"/>
    </location>
</feature>
<protein>
    <submittedName>
        <fullName evidence="2">Putative sterol 3-beta-glucosyltransferase UGT80B1-like isoform X2</fullName>
        <ecNumber evidence="2">2.4.1.173</ecNumber>
    </submittedName>
</protein>
<dbReference type="EMBL" id="GHES01038621">
    <property type="protein sequence ID" value="MPA69180.1"/>
    <property type="molecule type" value="Transcribed_RNA"/>
</dbReference>
<feature type="compositionally biased region" description="Basic and acidic residues" evidence="1">
    <location>
        <begin position="137"/>
        <end position="150"/>
    </location>
</feature>
<accession>A0A5B7BJR5</accession>